<gene>
    <name evidence="2" type="ORF">PDE_09182</name>
</gene>
<dbReference type="PANTHER" id="PTHR37017:SF11">
    <property type="entry name" value="ESTERASE_LIPASE_THIOESTERASE DOMAIN-CONTAINING PROTEIN"/>
    <property type="match status" value="1"/>
</dbReference>
<dbReference type="GO" id="GO:0072330">
    <property type="term" value="P:monocarboxylic acid biosynthetic process"/>
    <property type="evidence" value="ECO:0007669"/>
    <property type="project" value="UniProtKB-ARBA"/>
</dbReference>
<name>S8B5T1_PENO1</name>
<accession>S8B5T1</accession>
<dbReference type="STRING" id="933388.S8B5T1"/>
<feature type="domain" description="AB hydrolase-1" evidence="1">
    <location>
        <begin position="10"/>
        <end position="241"/>
    </location>
</feature>
<dbReference type="eggNOG" id="ENOG502S15T">
    <property type="taxonomic scope" value="Eukaryota"/>
</dbReference>
<protein>
    <recommendedName>
        <fullName evidence="1">AB hydrolase-1 domain-containing protein</fullName>
    </recommendedName>
</protein>
<sequence>MSVETSPIFFFIPGAWHSPDTFNAVRAVLAQRGHESTAVALPSVGSDKPFNVGLHADIAHVHHALRALAKMGRKIVLIMHSYGGMVGSGALEGLGYAQRQQNDLSGGVIMAVWMASFVTPKGKCLFDMLGNQWLPWMMFTDPDDGYCYSSQQEAIFYHDIPSEEQAAAIAQLRPHSKLAFLEPATYEPWRDMPCMYLFCDHDVAIPLSVQEQFAQTLGDPVTYHMSASHSPFLSQPEELAQRLELALEQGLAKLGSERSD</sequence>
<dbReference type="GO" id="GO:0017000">
    <property type="term" value="P:antibiotic biosynthetic process"/>
    <property type="evidence" value="ECO:0007669"/>
    <property type="project" value="UniProtKB-ARBA"/>
</dbReference>
<dbReference type="OrthoDB" id="1263307at2759"/>
<dbReference type="InterPro" id="IPR052897">
    <property type="entry name" value="Sec-Metab_Biosynth_Hydrolase"/>
</dbReference>
<dbReference type="EMBL" id="KB644415">
    <property type="protein sequence ID" value="EPS34218.1"/>
    <property type="molecule type" value="Genomic_DNA"/>
</dbReference>
<dbReference type="PANTHER" id="PTHR37017">
    <property type="entry name" value="AB HYDROLASE-1 DOMAIN-CONTAINING PROTEIN-RELATED"/>
    <property type="match status" value="1"/>
</dbReference>
<reference evidence="2 3" key="1">
    <citation type="journal article" date="2013" name="PLoS ONE">
        <title>Genomic and secretomic analyses reveal unique features of the lignocellulolytic enzyme system of Penicillium decumbens.</title>
        <authorList>
            <person name="Liu G."/>
            <person name="Zhang L."/>
            <person name="Wei X."/>
            <person name="Zou G."/>
            <person name="Qin Y."/>
            <person name="Ma L."/>
            <person name="Li J."/>
            <person name="Zheng H."/>
            <person name="Wang S."/>
            <person name="Wang C."/>
            <person name="Xun L."/>
            <person name="Zhao G.-P."/>
            <person name="Zhou Z."/>
            <person name="Qu Y."/>
        </authorList>
    </citation>
    <scope>NUCLEOTIDE SEQUENCE [LARGE SCALE GENOMIC DNA]</scope>
    <source>
        <strain evidence="3">114-2 / CGMCC 5302</strain>
    </source>
</reference>
<keyword evidence="3" id="KW-1185">Reference proteome</keyword>
<dbReference type="AlphaFoldDB" id="S8B5T1"/>
<evidence type="ECO:0000313" key="3">
    <source>
        <dbReference type="Proteomes" id="UP000019376"/>
    </source>
</evidence>
<dbReference type="InterPro" id="IPR029058">
    <property type="entry name" value="AB_hydrolase_fold"/>
</dbReference>
<dbReference type="Pfam" id="PF12697">
    <property type="entry name" value="Abhydrolase_6"/>
    <property type="match status" value="1"/>
</dbReference>
<dbReference type="InterPro" id="IPR000073">
    <property type="entry name" value="AB_hydrolase_1"/>
</dbReference>
<proteinExistence type="predicted"/>
<dbReference type="HOGENOM" id="CLU_046066_1_3_1"/>
<evidence type="ECO:0000259" key="1">
    <source>
        <dbReference type="Pfam" id="PF12697"/>
    </source>
</evidence>
<dbReference type="Gene3D" id="3.40.50.1820">
    <property type="entry name" value="alpha/beta hydrolase"/>
    <property type="match status" value="1"/>
</dbReference>
<dbReference type="PhylomeDB" id="S8B5T1"/>
<evidence type="ECO:0000313" key="2">
    <source>
        <dbReference type="EMBL" id="EPS34218.1"/>
    </source>
</evidence>
<organism evidence="2 3">
    <name type="scientific">Penicillium oxalicum (strain 114-2 / CGMCC 5302)</name>
    <name type="common">Penicillium decumbens</name>
    <dbReference type="NCBI Taxonomy" id="933388"/>
    <lineage>
        <taxon>Eukaryota</taxon>
        <taxon>Fungi</taxon>
        <taxon>Dikarya</taxon>
        <taxon>Ascomycota</taxon>
        <taxon>Pezizomycotina</taxon>
        <taxon>Eurotiomycetes</taxon>
        <taxon>Eurotiomycetidae</taxon>
        <taxon>Eurotiales</taxon>
        <taxon>Aspergillaceae</taxon>
        <taxon>Penicillium</taxon>
    </lineage>
</organism>
<dbReference type="Proteomes" id="UP000019376">
    <property type="component" value="Unassembled WGS sequence"/>
</dbReference>
<dbReference type="SUPFAM" id="SSF53474">
    <property type="entry name" value="alpha/beta-Hydrolases"/>
    <property type="match status" value="1"/>
</dbReference>